<evidence type="ECO:0000313" key="1">
    <source>
        <dbReference type="EMBL" id="MBA6059277.1"/>
    </source>
</evidence>
<organism evidence="1 2">
    <name type="scientific">Pseudomonas juntendi</name>
    <dbReference type="NCBI Taxonomy" id="2666183"/>
    <lineage>
        <taxon>Bacteria</taxon>
        <taxon>Pseudomonadati</taxon>
        <taxon>Pseudomonadota</taxon>
        <taxon>Gammaproteobacteria</taxon>
        <taxon>Pseudomonadales</taxon>
        <taxon>Pseudomonadaceae</taxon>
        <taxon>Pseudomonas</taxon>
    </lineage>
</organism>
<dbReference type="AlphaFoldDB" id="A0A7W2JI24"/>
<dbReference type="EMBL" id="JACGCU010000011">
    <property type="protein sequence ID" value="MBA6059277.1"/>
    <property type="molecule type" value="Genomic_DNA"/>
</dbReference>
<reference evidence="1 2" key="1">
    <citation type="submission" date="2020-07" db="EMBL/GenBank/DDBJ databases">
        <title>Diversity of carbapenemase encoding genes among Pseudomonas putida group clinical isolates in a tertiary Brazilian hospital.</title>
        <authorList>
            <person name="Alberto-Lei F."/>
            <person name="Nodari C.S."/>
            <person name="Streling A.P."/>
            <person name="Paulino J.T."/>
            <person name="Bessa-Neto F.O."/>
            <person name="Cayo R."/>
            <person name="Gales A.C."/>
        </authorList>
    </citation>
    <scope>NUCLEOTIDE SEQUENCE [LARGE SCALE GENOMIC DNA]</scope>
    <source>
        <strain evidence="1 2">14535</strain>
    </source>
</reference>
<gene>
    <name evidence="1" type="ORF">H4C44_08850</name>
</gene>
<protein>
    <submittedName>
        <fullName evidence="1">Uncharacterized protein</fullName>
    </submittedName>
</protein>
<accession>A0A7W2JI24</accession>
<dbReference type="Proteomes" id="UP000556620">
    <property type="component" value="Unassembled WGS sequence"/>
</dbReference>
<proteinExistence type="predicted"/>
<evidence type="ECO:0000313" key="2">
    <source>
        <dbReference type="Proteomes" id="UP000556620"/>
    </source>
</evidence>
<name>A0A7W2JI24_9PSED</name>
<comment type="caution">
    <text evidence="1">The sequence shown here is derived from an EMBL/GenBank/DDBJ whole genome shotgun (WGS) entry which is preliminary data.</text>
</comment>
<sequence length="47" mass="5376">MSRPCEKHRSAFSRVFVDQRILNGKTVQSLQTQVFGNQSRAPIMVAR</sequence>